<dbReference type="SUPFAM" id="SSF55890">
    <property type="entry name" value="Sporulation response regulatory protein Spo0B"/>
    <property type="match status" value="1"/>
</dbReference>
<evidence type="ECO:0000256" key="1">
    <source>
        <dbReference type="ARBA" id="ARBA00022553"/>
    </source>
</evidence>
<dbReference type="AlphaFoldDB" id="A0A417YJ56"/>
<dbReference type="OrthoDB" id="2375606at2"/>
<dbReference type="InterPro" id="IPR037100">
    <property type="entry name" value="Spo0B_C_sf"/>
</dbReference>
<proteinExistence type="predicted"/>
<keyword evidence="1" id="KW-0597">Phosphoprotein</keyword>
<dbReference type="InterPro" id="IPR016120">
    <property type="entry name" value="Sig_transdc_His_kin_SpoOB"/>
</dbReference>
<protein>
    <recommendedName>
        <fullName evidence="4">SpoOB alpha-helical domain-containing protein</fullName>
    </recommendedName>
</protein>
<evidence type="ECO:0000313" key="5">
    <source>
        <dbReference type="EMBL" id="RHW33043.1"/>
    </source>
</evidence>
<evidence type="ECO:0000313" key="6">
    <source>
        <dbReference type="Proteomes" id="UP000285456"/>
    </source>
</evidence>
<comment type="caution">
    <text evidence="5">The sequence shown here is derived from an EMBL/GenBank/DDBJ whole genome shotgun (WGS) entry which is preliminary data.</text>
</comment>
<dbReference type="RefSeq" id="WP_118889090.1">
    <property type="nucleotide sequence ID" value="NZ_QWEH01000004.1"/>
</dbReference>
<dbReference type="Pfam" id="PF14689">
    <property type="entry name" value="SPOB_a"/>
    <property type="match status" value="1"/>
</dbReference>
<keyword evidence="6" id="KW-1185">Reference proteome</keyword>
<sequence length="178" mass="20960">MMGERVVQILQHYRHDLMNHLQIVQGYVGMRNIEKAEKKLGEIVDYYNEERKLMSLNMPEFMIWIIQFNVRYENLRLTYKVHSEYKNLHVSDSILVKQFQDFMERCVDILNPEELYEVTLVIEESSDTSMKIMLSIPCETDEAEQLMESIKKMQRDGAAEIVIAKTMVGLCFGLIISQ</sequence>
<keyword evidence="2" id="KW-0808">Transferase</keyword>
<reference evidence="5 6" key="1">
    <citation type="journal article" date="2007" name="Int. J. Syst. Evol. Microbiol.">
        <title>Oceanobacillus profundus sp. nov., isolated from a deep-sea sediment core.</title>
        <authorList>
            <person name="Kim Y.G."/>
            <person name="Choi D.H."/>
            <person name="Hyun S."/>
            <person name="Cho B.C."/>
        </authorList>
    </citation>
    <scope>NUCLEOTIDE SEQUENCE [LARGE SCALE GENOMIC DNA]</scope>
    <source>
        <strain evidence="5 6">DSM 18246</strain>
    </source>
</reference>
<feature type="domain" description="SpoOB alpha-helical" evidence="4">
    <location>
        <begin position="5"/>
        <end position="55"/>
    </location>
</feature>
<evidence type="ECO:0000256" key="2">
    <source>
        <dbReference type="ARBA" id="ARBA00022679"/>
    </source>
</evidence>
<evidence type="ECO:0000256" key="3">
    <source>
        <dbReference type="ARBA" id="ARBA00022777"/>
    </source>
</evidence>
<gene>
    <name evidence="5" type="ORF">D1B32_08335</name>
</gene>
<evidence type="ECO:0000259" key="4">
    <source>
        <dbReference type="Pfam" id="PF14689"/>
    </source>
</evidence>
<accession>A0A417YJ56</accession>
<organism evidence="5 6">
    <name type="scientific">Oceanobacillus profundus</name>
    <dbReference type="NCBI Taxonomy" id="372463"/>
    <lineage>
        <taxon>Bacteria</taxon>
        <taxon>Bacillati</taxon>
        <taxon>Bacillota</taxon>
        <taxon>Bacilli</taxon>
        <taxon>Bacillales</taxon>
        <taxon>Bacillaceae</taxon>
        <taxon>Oceanobacillus</taxon>
    </lineage>
</organism>
<dbReference type="Gene3D" id="1.10.287.130">
    <property type="match status" value="1"/>
</dbReference>
<dbReference type="EMBL" id="QWEH01000004">
    <property type="protein sequence ID" value="RHW33043.1"/>
    <property type="molecule type" value="Genomic_DNA"/>
</dbReference>
<dbReference type="GO" id="GO:0000155">
    <property type="term" value="F:phosphorelay sensor kinase activity"/>
    <property type="evidence" value="ECO:0007669"/>
    <property type="project" value="InterPro"/>
</dbReference>
<name>A0A417YJ56_9BACI</name>
<dbReference type="Gene3D" id="3.30.565.30">
    <property type="entry name" value="Sporulation initiation phosphotransferase B (SpoOB), C-terminal domain"/>
    <property type="match status" value="1"/>
</dbReference>
<keyword evidence="3" id="KW-0418">Kinase</keyword>
<dbReference type="InterPro" id="IPR039506">
    <property type="entry name" value="SPOB_a"/>
</dbReference>
<dbReference type="Proteomes" id="UP000285456">
    <property type="component" value="Unassembled WGS sequence"/>
</dbReference>